<dbReference type="Proteomes" id="UP000192738">
    <property type="component" value="Unassembled WGS sequence"/>
</dbReference>
<dbReference type="EMBL" id="FWXI01000018">
    <property type="protein sequence ID" value="SMD00797.1"/>
    <property type="molecule type" value="Genomic_DNA"/>
</dbReference>
<evidence type="ECO:0000313" key="4">
    <source>
        <dbReference type="EMBL" id="SMD00797.1"/>
    </source>
</evidence>
<dbReference type="PANTHER" id="PTHR42954">
    <property type="entry name" value="FE(2+) TRANSPORT PROTEIN A"/>
    <property type="match status" value="1"/>
</dbReference>
<dbReference type="Pfam" id="PF04023">
    <property type="entry name" value="FeoA"/>
    <property type="match status" value="1"/>
</dbReference>
<gene>
    <name evidence="4" type="ORF">SAMN04488500_11836</name>
</gene>
<dbReference type="Gene3D" id="2.30.30.90">
    <property type="match status" value="1"/>
</dbReference>
<dbReference type="InterPro" id="IPR038157">
    <property type="entry name" value="FeoA_core_dom"/>
</dbReference>
<dbReference type="STRING" id="112901.SAMN04488500_11836"/>
<protein>
    <submittedName>
        <fullName evidence="4">Ferrous iron transport protein A</fullName>
    </submittedName>
</protein>
<name>A0A1W2DTS9_9FIRM</name>
<organism evidence="4 5">
    <name type="scientific">Sporomusa malonica</name>
    <dbReference type="NCBI Taxonomy" id="112901"/>
    <lineage>
        <taxon>Bacteria</taxon>
        <taxon>Bacillati</taxon>
        <taxon>Bacillota</taxon>
        <taxon>Negativicutes</taxon>
        <taxon>Selenomonadales</taxon>
        <taxon>Sporomusaceae</taxon>
        <taxon>Sporomusa</taxon>
    </lineage>
</organism>
<dbReference type="SMART" id="SM00899">
    <property type="entry name" value="FeoA"/>
    <property type="match status" value="1"/>
</dbReference>
<proteinExistence type="predicted"/>
<dbReference type="InterPro" id="IPR052713">
    <property type="entry name" value="FeoA"/>
</dbReference>
<dbReference type="RefSeq" id="WP_084577308.1">
    <property type="nucleotide sequence ID" value="NZ_CP155572.1"/>
</dbReference>
<feature type="region of interest" description="Disordered" evidence="2">
    <location>
        <begin position="1"/>
        <end position="20"/>
    </location>
</feature>
<feature type="domain" description="Ferrous iron transporter FeoA-like" evidence="3">
    <location>
        <begin position="3"/>
        <end position="75"/>
    </location>
</feature>
<dbReference type="InterPro" id="IPR008988">
    <property type="entry name" value="Transcriptional_repressor_C"/>
</dbReference>
<dbReference type="OrthoDB" id="9811076at2"/>
<reference evidence="4 5" key="1">
    <citation type="submission" date="2017-04" db="EMBL/GenBank/DDBJ databases">
        <authorList>
            <person name="Afonso C.L."/>
            <person name="Miller P.J."/>
            <person name="Scott M.A."/>
            <person name="Spackman E."/>
            <person name="Goraichik I."/>
            <person name="Dimitrov K.M."/>
            <person name="Suarez D.L."/>
            <person name="Swayne D.E."/>
        </authorList>
    </citation>
    <scope>NUCLEOTIDE SEQUENCE [LARGE SCALE GENOMIC DNA]</scope>
    <source>
        <strain evidence="4 5">DSM 5090</strain>
    </source>
</reference>
<evidence type="ECO:0000259" key="3">
    <source>
        <dbReference type="SMART" id="SM00899"/>
    </source>
</evidence>
<evidence type="ECO:0000313" key="5">
    <source>
        <dbReference type="Proteomes" id="UP000192738"/>
    </source>
</evidence>
<evidence type="ECO:0000256" key="1">
    <source>
        <dbReference type="ARBA" id="ARBA00023004"/>
    </source>
</evidence>
<dbReference type="InterPro" id="IPR007167">
    <property type="entry name" value="Fe-transptr_FeoA-like"/>
</dbReference>
<feature type="compositionally biased region" description="Polar residues" evidence="2">
    <location>
        <begin position="1"/>
        <end position="12"/>
    </location>
</feature>
<accession>A0A1W2DTS9</accession>
<sequence length="77" mass="8348">MVKLLSQLSPGETGTVAKIHGNGPVQRRIIDMGVVPGSKVEVQKYAPLGDPMEVKVMGFNLSLRKIEAQNIEIKMSS</sequence>
<keyword evidence="1" id="KW-0408">Iron</keyword>
<dbReference type="PANTHER" id="PTHR42954:SF2">
    <property type="entry name" value="FE(2+) TRANSPORT PROTEIN A"/>
    <property type="match status" value="1"/>
</dbReference>
<dbReference type="SUPFAM" id="SSF50037">
    <property type="entry name" value="C-terminal domain of transcriptional repressors"/>
    <property type="match status" value="1"/>
</dbReference>
<keyword evidence="5" id="KW-1185">Reference proteome</keyword>
<dbReference type="GO" id="GO:0046914">
    <property type="term" value="F:transition metal ion binding"/>
    <property type="evidence" value="ECO:0007669"/>
    <property type="project" value="InterPro"/>
</dbReference>
<evidence type="ECO:0000256" key="2">
    <source>
        <dbReference type="SAM" id="MobiDB-lite"/>
    </source>
</evidence>
<dbReference type="AlphaFoldDB" id="A0A1W2DTS9"/>